<keyword evidence="4" id="KW-0131">Cell cycle</keyword>
<proteinExistence type="inferred from homology"/>
<evidence type="ECO:0000256" key="3">
    <source>
        <dbReference type="PROSITE-ProRule" id="PRU00339"/>
    </source>
</evidence>
<accession>A0A9Q9C583</accession>
<evidence type="ECO:0000256" key="1">
    <source>
        <dbReference type="ARBA" id="ARBA00022803"/>
    </source>
</evidence>
<comment type="similarity">
    <text evidence="2">Belongs to the APC3/CDC27 family.</text>
</comment>
<evidence type="ECO:0000256" key="2">
    <source>
        <dbReference type="ARBA" id="ARBA00038210"/>
    </source>
</evidence>
<dbReference type="InterPro" id="IPR019734">
    <property type="entry name" value="TPR_rpt"/>
</dbReference>
<dbReference type="PROSITE" id="PS50005">
    <property type="entry name" value="TPR"/>
    <property type="match status" value="2"/>
</dbReference>
<gene>
    <name evidence="4" type="ORF">GPU96_11g21860</name>
</gene>
<dbReference type="SMART" id="SM00028">
    <property type="entry name" value="TPR"/>
    <property type="match status" value="4"/>
</dbReference>
<name>A0A9Q9C583_ENCHE</name>
<dbReference type="Gene3D" id="1.25.40.10">
    <property type="entry name" value="Tetratricopeptide repeat domain"/>
    <property type="match status" value="2"/>
</dbReference>
<evidence type="ECO:0000313" key="5">
    <source>
        <dbReference type="Proteomes" id="UP001059546"/>
    </source>
</evidence>
<dbReference type="SUPFAM" id="SSF48452">
    <property type="entry name" value="TPR-like"/>
    <property type="match status" value="2"/>
</dbReference>
<reference evidence="4" key="1">
    <citation type="submission" date="2021-05" db="EMBL/GenBank/DDBJ databases">
        <title>Encephalitozoon hellem ATCC 50604 Complete Genome.</title>
        <authorList>
            <person name="Mascarenhas dos Santos A.C."/>
            <person name="Julian A.T."/>
            <person name="Pombert J.-F."/>
        </authorList>
    </citation>
    <scope>NUCLEOTIDE SEQUENCE</scope>
    <source>
        <strain evidence="4">ATCC 50604</strain>
    </source>
</reference>
<protein>
    <submittedName>
        <fullName evidence="4">Cell division protein 27-like protein</fullName>
    </submittedName>
</protein>
<keyword evidence="4" id="KW-0132">Cell division</keyword>
<dbReference type="GO" id="GO:0051301">
    <property type="term" value="P:cell division"/>
    <property type="evidence" value="ECO:0007669"/>
    <property type="project" value="UniProtKB-KW"/>
</dbReference>
<dbReference type="PANTHER" id="PTHR12558">
    <property type="entry name" value="CELL DIVISION CYCLE 16,23,27"/>
    <property type="match status" value="1"/>
</dbReference>
<dbReference type="EMBL" id="CP075157">
    <property type="protein sequence ID" value="UTX44384.1"/>
    <property type="molecule type" value="Genomic_DNA"/>
</dbReference>
<sequence length="475" mass="55825">MDARLIGKICKSIRYRDYETAIFLTAYLTQQKPEYRTLMSIVLYLNGEYSRALFHLHRLNTCTSKYYESLCYKKKKDYKKAIKSLEHILEGKVERDPEVDARIQEMFIDPDDDEFFESLLGDLYTLSGHREEAIGHYTKSFAKSFLFSAVENLLLENKIPLKRDKENIRQMGKRGIEEEYVADIIEFHESLGQSLIKKYLEHVPGVGSYFISNAARRYFNLGMNDKSKACFELVRRKDPMFLHNVDYYSTILWHCKDVYELGMLCKNLIKHAQDSPHTWKALGNFYSHQGDYQRSVLCFKRSLHIEEDSYTYTLLGYESIQRNEYDIAMKYFNLSLKMLGDNYRAMFGCGLVYTKTERLDNAEYFLKKAIETNPGNLQIKVHAMKFYTRKGLTDQSIRLFKEAFCMKYTDIHKIVECIISRKGSFSNVEEFLVLEFVEILVLQNLSKLAADVLSCVEYRGESYSKKKELLQDRIE</sequence>
<dbReference type="Pfam" id="PF13181">
    <property type="entry name" value="TPR_8"/>
    <property type="match status" value="1"/>
</dbReference>
<evidence type="ECO:0000313" key="4">
    <source>
        <dbReference type="EMBL" id="UTX44384.1"/>
    </source>
</evidence>
<keyword evidence="1 3" id="KW-0802">TPR repeat</keyword>
<organism evidence="4 5">
    <name type="scientific">Encephalitozoon hellem</name>
    <name type="common">Microsporidian parasite</name>
    <dbReference type="NCBI Taxonomy" id="27973"/>
    <lineage>
        <taxon>Eukaryota</taxon>
        <taxon>Fungi</taxon>
        <taxon>Fungi incertae sedis</taxon>
        <taxon>Microsporidia</taxon>
        <taxon>Unikaryonidae</taxon>
        <taxon>Encephalitozoon</taxon>
    </lineage>
</organism>
<dbReference type="InterPro" id="IPR011990">
    <property type="entry name" value="TPR-like_helical_dom_sf"/>
</dbReference>
<dbReference type="GO" id="GO:0005680">
    <property type="term" value="C:anaphase-promoting complex"/>
    <property type="evidence" value="ECO:0007669"/>
    <property type="project" value="UniProtKB-ARBA"/>
</dbReference>
<dbReference type="Pfam" id="PF13176">
    <property type="entry name" value="TPR_7"/>
    <property type="match status" value="1"/>
</dbReference>
<dbReference type="AlphaFoldDB" id="A0A9Q9C583"/>
<feature type="repeat" description="TPR" evidence="3">
    <location>
        <begin position="343"/>
        <end position="376"/>
    </location>
</feature>
<feature type="repeat" description="TPR" evidence="3">
    <location>
        <begin position="276"/>
        <end position="309"/>
    </location>
</feature>
<dbReference type="Proteomes" id="UP001059546">
    <property type="component" value="Chromosome XI"/>
</dbReference>
<dbReference type="PANTHER" id="PTHR12558:SF13">
    <property type="entry name" value="CELL DIVISION CYCLE PROTEIN 27 HOMOLOG"/>
    <property type="match status" value="1"/>
</dbReference>